<organism evidence="4 5">
    <name type="scientific">Tepidimonas alkaliphilus</name>
    <dbReference type="NCBI Taxonomy" id="2588942"/>
    <lineage>
        <taxon>Bacteria</taxon>
        <taxon>Pseudomonadati</taxon>
        <taxon>Pseudomonadota</taxon>
        <taxon>Betaproteobacteria</taxon>
        <taxon>Burkholderiales</taxon>
        <taxon>Tepidimonas</taxon>
    </lineage>
</organism>
<dbReference type="GO" id="GO:0006777">
    <property type="term" value="P:Mo-molybdopterin cofactor biosynthetic process"/>
    <property type="evidence" value="ECO:0007669"/>
    <property type="project" value="InterPro"/>
</dbReference>
<protein>
    <recommendedName>
        <fullName evidence="3">Molybdopterin synthase sulfur carrier subunit</fullName>
    </recommendedName>
</protein>
<dbReference type="InterPro" id="IPR003749">
    <property type="entry name" value="ThiS/MoaD-like"/>
</dbReference>
<gene>
    <name evidence="4" type="primary">moaD</name>
    <name evidence="4" type="ORF">Talka_00798</name>
</gene>
<dbReference type="GO" id="GO:1990133">
    <property type="term" value="C:molybdopterin adenylyltransferase complex"/>
    <property type="evidence" value="ECO:0007669"/>
    <property type="project" value="TreeGrafter"/>
</dbReference>
<proteinExistence type="inferred from homology"/>
<dbReference type="InterPro" id="IPR016155">
    <property type="entry name" value="Mopterin_synth/thiamin_S_b"/>
</dbReference>
<dbReference type="InterPro" id="IPR012675">
    <property type="entry name" value="Beta-grasp_dom_sf"/>
</dbReference>
<evidence type="ECO:0000256" key="1">
    <source>
        <dbReference type="ARBA" id="ARBA00022741"/>
    </source>
</evidence>
<dbReference type="InterPro" id="IPR044672">
    <property type="entry name" value="MOCS2A"/>
</dbReference>
<dbReference type="PANTHER" id="PTHR33359:SF1">
    <property type="entry name" value="MOLYBDOPTERIN SYNTHASE SULFUR CARRIER SUBUNIT"/>
    <property type="match status" value="1"/>
</dbReference>
<keyword evidence="5" id="KW-1185">Reference proteome</keyword>
<keyword evidence="1" id="KW-0547">Nucleotide-binding</keyword>
<evidence type="ECO:0000313" key="4">
    <source>
        <dbReference type="EMBL" id="TSE20452.1"/>
    </source>
</evidence>
<dbReference type="NCBIfam" id="TIGR01682">
    <property type="entry name" value="moaD"/>
    <property type="match status" value="1"/>
</dbReference>
<dbReference type="EMBL" id="VJNB01000003">
    <property type="protein sequence ID" value="TSE20452.1"/>
    <property type="molecule type" value="Genomic_DNA"/>
</dbReference>
<reference evidence="4 5" key="1">
    <citation type="submission" date="2019-07" db="EMBL/GenBank/DDBJ databases">
        <title>Tepidimonas alkaliphilus YIM 72238 draft genome.</title>
        <authorList>
            <person name="Da Costa M.S."/>
            <person name="Froufe H.J.C."/>
            <person name="Egas C."/>
            <person name="Albuquerque L."/>
        </authorList>
    </citation>
    <scope>NUCLEOTIDE SEQUENCE [LARGE SCALE GENOMIC DNA]</scope>
    <source>
        <strain evidence="4 5">YIM 72238</strain>
    </source>
</reference>
<evidence type="ECO:0000256" key="3">
    <source>
        <dbReference type="ARBA" id="ARBA00024247"/>
    </source>
</evidence>
<name>A0A554WA70_9BURK</name>
<evidence type="ECO:0000313" key="5">
    <source>
        <dbReference type="Proteomes" id="UP000315736"/>
    </source>
</evidence>
<dbReference type="Proteomes" id="UP000315736">
    <property type="component" value="Unassembled WGS sequence"/>
</dbReference>
<dbReference type="PANTHER" id="PTHR33359">
    <property type="entry name" value="MOLYBDOPTERIN SYNTHASE SULFUR CARRIER SUBUNIT"/>
    <property type="match status" value="1"/>
</dbReference>
<dbReference type="Pfam" id="PF02597">
    <property type="entry name" value="ThiS"/>
    <property type="match status" value="1"/>
</dbReference>
<dbReference type="SUPFAM" id="SSF54285">
    <property type="entry name" value="MoaD/ThiS"/>
    <property type="match status" value="1"/>
</dbReference>
<dbReference type="Gene3D" id="3.10.20.30">
    <property type="match status" value="1"/>
</dbReference>
<evidence type="ECO:0000256" key="2">
    <source>
        <dbReference type="ARBA" id="ARBA00024200"/>
    </source>
</evidence>
<dbReference type="GO" id="GO:0000166">
    <property type="term" value="F:nucleotide binding"/>
    <property type="evidence" value="ECO:0007669"/>
    <property type="project" value="UniProtKB-KW"/>
</dbReference>
<comment type="caution">
    <text evidence="4">The sequence shown here is derived from an EMBL/GenBank/DDBJ whole genome shotgun (WGS) entry which is preliminary data.</text>
</comment>
<dbReference type="CDD" id="cd00754">
    <property type="entry name" value="Ubl_MoaD"/>
    <property type="match status" value="1"/>
</dbReference>
<dbReference type="OrthoDB" id="9801945at2"/>
<dbReference type="AlphaFoldDB" id="A0A554WA70"/>
<dbReference type="RefSeq" id="WP_143889834.1">
    <property type="nucleotide sequence ID" value="NZ_VJNB01000003.1"/>
</dbReference>
<comment type="similarity">
    <text evidence="2">Belongs to the MoaD family.</text>
</comment>
<sequence>MRVTVKYFAALREQLGTAQEQLDTDVATLQALREQLRARGGVWAEALAEGRPLRMALDQTMADGAAALHDGAEVAFFPPVTGG</sequence>
<accession>A0A554WA70</accession>